<evidence type="ECO:0000256" key="2">
    <source>
        <dbReference type="ARBA" id="ARBA00022771"/>
    </source>
</evidence>
<dbReference type="EMBL" id="JBEUOH010000006">
    <property type="protein sequence ID" value="KAL0893145.1"/>
    <property type="molecule type" value="Genomic_DNA"/>
</dbReference>
<proteinExistence type="predicted"/>
<evidence type="ECO:0000259" key="4">
    <source>
        <dbReference type="Pfam" id="PF04500"/>
    </source>
</evidence>
<dbReference type="Gene3D" id="2.20.25.240">
    <property type="match status" value="1"/>
</dbReference>
<keyword evidence="1" id="KW-0479">Metal-binding</keyword>
<evidence type="ECO:0008006" key="8">
    <source>
        <dbReference type="Google" id="ProtNLM"/>
    </source>
</evidence>
<feature type="domain" description="FLYWCH-type" evidence="4">
    <location>
        <begin position="7"/>
        <end position="69"/>
    </location>
</feature>
<comment type="caution">
    <text evidence="6">The sequence shown here is derived from an EMBL/GenBank/DDBJ whole genome shotgun (WGS) entry which is preliminary data.</text>
</comment>
<evidence type="ECO:0000259" key="5">
    <source>
        <dbReference type="Pfam" id="PF10551"/>
    </source>
</evidence>
<dbReference type="PANTHER" id="PTHR47160:SF10">
    <property type="entry name" value="MULE TRANSPOSASE DOMAIN-CONTAINING PROTEIN"/>
    <property type="match status" value="1"/>
</dbReference>
<evidence type="ECO:0000313" key="7">
    <source>
        <dbReference type="Proteomes" id="UP001549920"/>
    </source>
</evidence>
<dbReference type="InterPro" id="IPR007588">
    <property type="entry name" value="Znf_FLYWCH"/>
</dbReference>
<feature type="domain" description="MULE transposase" evidence="5">
    <location>
        <begin position="187"/>
        <end position="289"/>
    </location>
</feature>
<dbReference type="InterPro" id="IPR018289">
    <property type="entry name" value="MULE_transposase_dom"/>
</dbReference>
<keyword evidence="7" id="KW-1185">Reference proteome</keyword>
<protein>
    <recommendedName>
        <fullName evidence="8">MULE transposase domain-containing protein</fullName>
    </recommendedName>
</protein>
<dbReference type="Pfam" id="PF10551">
    <property type="entry name" value="MULE"/>
    <property type="match status" value="1"/>
</dbReference>
<sequence>MSDCELVKSKRGKNILFHEGYCYHLNRSRDSKFYWRCSERDTSRCNVFITTSLTNNTHSILSKNHEHAHLPDPEKYIQLKLKANIKEKANHSMDTPAQIIQKCIQEVPSSSAPHMPNKDAMRMLVHRVRNKDFPTIPTDIRHIVIPNELAEIGSEQFLLGHYTENDECVIVFATNKNIRLLNAADYWLMDGTFRCCPHPFCQIYSIHAMVGTQEGTHKIVPLVYGLLSHKTEKCYTIFLQILKRQALNRLNMCLNPRIIMTDFERAAMRAIKKVFPCSINKLCYFHLNQSIWRHIQSAGLVTRYNKDPSFAHKMRHFGAMAFLEPTEIVDAFDIIKDEIIPEEAKRVTTWFGDYYVNGSTRISKHVSSKMTLKQRPPMFPPHMWSVHDSQMSHVPLSQNALESWHNRWNTLLGRRKWNIFRTITEFKKEQQNTDFIIECINSSQPMPKRKRLQSAYKERITQHLSKKSEMDTKTYLSGLAHICHLIK</sequence>
<keyword evidence="2" id="KW-0863">Zinc-finger</keyword>
<dbReference type="Proteomes" id="UP001549920">
    <property type="component" value="Unassembled WGS sequence"/>
</dbReference>
<keyword evidence="3" id="KW-0862">Zinc</keyword>
<evidence type="ECO:0000256" key="3">
    <source>
        <dbReference type="ARBA" id="ARBA00022833"/>
    </source>
</evidence>
<dbReference type="Pfam" id="PF04500">
    <property type="entry name" value="FLYWCH"/>
    <property type="match status" value="1"/>
</dbReference>
<organism evidence="6 7">
    <name type="scientific">Loxostege sticticalis</name>
    <name type="common">Beet webworm moth</name>
    <dbReference type="NCBI Taxonomy" id="481309"/>
    <lineage>
        <taxon>Eukaryota</taxon>
        <taxon>Metazoa</taxon>
        <taxon>Ecdysozoa</taxon>
        <taxon>Arthropoda</taxon>
        <taxon>Hexapoda</taxon>
        <taxon>Insecta</taxon>
        <taxon>Pterygota</taxon>
        <taxon>Neoptera</taxon>
        <taxon>Endopterygota</taxon>
        <taxon>Lepidoptera</taxon>
        <taxon>Glossata</taxon>
        <taxon>Ditrysia</taxon>
        <taxon>Pyraloidea</taxon>
        <taxon>Crambidae</taxon>
        <taxon>Pyraustinae</taxon>
        <taxon>Loxostege</taxon>
    </lineage>
</organism>
<evidence type="ECO:0000256" key="1">
    <source>
        <dbReference type="ARBA" id="ARBA00022723"/>
    </source>
</evidence>
<name>A0ABR3IA64_LOXSC</name>
<accession>A0ABR3IA64</accession>
<reference evidence="6 7" key="1">
    <citation type="submission" date="2024-06" db="EMBL/GenBank/DDBJ databases">
        <title>A chromosome-level genome assembly of beet webworm, Loxostege sticticalis.</title>
        <authorList>
            <person name="Zhang Y."/>
        </authorList>
    </citation>
    <scope>NUCLEOTIDE SEQUENCE [LARGE SCALE GENOMIC DNA]</scope>
    <source>
        <strain evidence="6">AQ026</strain>
        <tissue evidence="6">Whole body</tissue>
    </source>
</reference>
<dbReference type="PANTHER" id="PTHR47160">
    <property type="entry name" value="PUTATIVE-RELATED"/>
    <property type="match status" value="1"/>
</dbReference>
<gene>
    <name evidence="6" type="ORF">ABMA27_014775</name>
</gene>
<evidence type="ECO:0000313" key="6">
    <source>
        <dbReference type="EMBL" id="KAL0893145.1"/>
    </source>
</evidence>